<dbReference type="PANTHER" id="PTHR11439:SF517">
    <property type="entry name" value="CYSTEINE-RICH RLK (RECEPTOR-LIKE PROTEIN KINASE) 8"/>
    <property type="match status" value="1"/>
</dbReference>
<evidence type="ECO:0000256" key="1">
    <source>
        <dbReference type="SAM" id="Phobius"/>
    </source>
</evidence>
<sequence length="251" mass="28278">MDEFKLMGYCDSDYAGDTGNRKSTTGFVFFLETNAISWWSKKQPIVTLSTCEAEYVAAMAGAYHAILLRTLLKELYFEQTEATKIMLDNKSAISLAKNPVFHDRSKHIETKYHFIRQCIENMQVEVGYVKSVDQLADIFTKPLKDDIFQKMRMMIGVGKMSTSLANTNSPLQRREKLYLLAVGYYRSGDFSRSRQLLQECLEIAPDWRQALSLQKTVEDRITKDGVIGIGITATAVGLIVGGIAAAFARKN</sequence>
<gene>
    <name evidence="2" type="ORF">RJ639_020394</name>
</gene>
<proteinExistence type="predicted"/>
<protein>
    <recommendedName>
        <fullName evidence="4">Mitochondrial fission 1 protein</fullName>
    </recommendedName>
</protein>
<feature type="transmembrane region" description="Helical" evidence="1">
    <location>
        <begin position="225"/>
        <end position="248"/>
    </location>
</feature>
<dbReference type="EMBL" id="JAVXUP010002624">
    <property type="protein sequence ID" value="KAK3002263.1"/>
    <property type="molecule type" value="Genomic_DNA"/>
</dbReference>
<dbReference type="CDD" id="cd09272">
    <property type="entry name" value="RNase_HI_RT_Ty1"/>
    <property type="match status" value="1"/>
</dbReference>
<name>A0AA89AHA1_9ASTE</name>
<dbReference type="InterPro" id="IPR011990">
    <property type="entry name" value="TPR-like_helical_dom_sf"/>
</dbReference>
<evidence type="ECO:0008006" key="4">
    <source>
        <dbReference type="Google" id="ProtNLM"/>
    </source>
</evidence>
<evidence type="ECO:0000313" key="3">
    <source>
        <dbReference type="Proteomes" id="UP001188597"/>
    </source>
</evidence>
<keyword evidence="3" id="KW-1185">Reference proteome</keyword>
<dbReference type="InterPro" id="IPR028061">
    <property type="entry name" value="Fis1_TPR_C"/>
</dbReference>
<dbReference type="Gene3D" id="1.25.40.10">
    <property type="entry name" value="Tetratricopeptide repeat domain"/>
    <property type="match status" value="1"/>
</dbReference>
<dbReference type="SUPFAM" id="SSF48452">
    <property type="entry name" value="TPR-like"/>
    <property type="match status" value="1"/>
</dbReference>
<dbReference type="Pfam" id="PF14853">
    <property type="entry name" value="Fis1_TPR_C"/>
    <property type="match status" value="1"/>
</dbReference>
<accession>A0AA89AHA1</accession>
<dbReference type="PANTHER" id="PTHR11439">
    <property type="entry name" value="GAG-POL-RELATED RETROTRANSPOSON"/>
    <property type="match status" value="1"/>
</dbReference>
<reference evidence="2" key="1">
    <citation type="submission" date="2022-12" db="EMBL/GenBank/DDBJ databases">
        <title>Draft genome assemblies for two species of Escallonia (Escalloniales).</title>
        <authorList>
            <person name="Chanderbali A."/>
            <person name="Dervinis C."/>
            <person name="Anghel I."/>
            <person name="Soltis D."/>
            <person name="Soltis P."/>
            <person name="Zapata F."/>
        </authorList>
    </citation>
    <scope>NUCLEOTIDE SEQUENCE</scope>
    <source>
        <strain evidence="2">UCBG64.0493</strain>
        <tissue evidence="2">Leaf</tissue>
    </source>
</reference>
<organism evidence="2 3">
    <name type="scientific">Escallonia herrerae</name>
    <dbReference type="NCBI Taxonomy" id="1293975"/>
    <lineage>
        <taxon>Eukaryota</taxon>
        <taxon>Viridiplantae</taxon>
        <taxon>Streptophyta</taxon>
        <taxon>Embryophyta</taxon>
        <taxon>Tracheophyta</taxon>
        <taxon>Spermatophyta</taxon>
        <taxon>Magnoliopsida</taxon>
        <taxon>eudicotyledons</taxon>
        <taxon>Gunneridae</taxon>
        <taxon>Pentapetalae</taxon>
        <taxon>asterids</taxon>
        <taxon>campanulids</taxon>
        <taxon>Escalloniales</taxon>
        <taxon>Escalloniaceae</taxon>
        <taxon>Escallonia</taxon>
    </lineage>
</organism>
<dbReference type="Proteomes" id="UP001188597">
    <property type="component" value="Unassembled WGS sequence"/>
</dbReference>
<keyword evidence="1" id="KW-1133">Transmembrane helix</keyword>
<keyword evidence="1" id="KW-0472">Membrane</keyword>
<keyword evidence="1" id="KW-0812">Transmembrane</keyword>
<evidence type="ECO:0000313" key="2">
    <source>
        <dbReference type="EMBL" id="KAK3002263.1"/>
    </source>
</evidence>
<dbReference type="AlphaFoldDB" id="A0AA89AHA1"/>
<comment type="caution">
    <text evidence="2">The sequence shown here is derived from an EMBL/GenBank/DDBJ whole genome shotgun (WGS) entry which is preliminary data.</text>
</comment>